<keyword evidence="4" id="KW-0653">Protein transport</keyword>
<feature type="region of interest" description="Disordered" evidence="8">
    <location>
        <begin position="242"/>
        <end position="516"/>
    </location>
</feature>
<dbReference type="InterPro" id="IPR053074">
    <property type="entry name" value="NPC_Nucleoporin"/>
</dbReference>
<sequence length="629" mass="64533">MKRGAERQLIREDADDDIQEVEGDPGQGLQKADETTLAGRKMRGLPKRSLGAGSTTSSSATSETKPKFSGFSGFGATTTTSTPFTFGAPPVTSSIPSAAPATTPASSFFPVPPVASNASNATKTFASFLSSPAPTPTPPEPKPTPPPSAEDEITVETKYLTALRGLNVSFLSAVSKAVESDPFLDVAGLLERYKSIRITVQTEYDDSLKKLKSSNSSTLPSVPAPPSGGFVFGGSTIKLTNSTDAKSTSAPDTQSPFSMPKPPSGGFSGFPAFGSSSATSSSGGASGSAPAKTESSSDRVPSFFNFGSSTTNPPDNKPPPAPTKSAFSFDKPASSTTAAPSPFSNLFGKPEASKDDEAKPSSSSSSGPSFFSNVTPSPFGTSNNATSTTSSTPSGFNFGSSSGPSAAAGTGTGTLFGSGNSSGKPSIFGGFGGASGAGNPPSAFSFGAPPASSSASSKLQVPDSEKDKDGESSVATSLEGTPAAEEQPSSSHSTSIHDAEGEGEEDEETAHEVKSKVFKMTKKSDGSQEWIDMGIGYLRVKKHKETGSRRVLLRNSSTGKIIINFNIYTGMNPVASKNVVSFVGHDHSDLAVTRGSATPFKLRVKTELQAKELKEALEKAIEALPSKSD</sequence>
<dbReference type="Pfam" id="PF08911">
    <property type="entry name" value="NUP50"/>
    <property type="match status" value="1"/>
</dbReference>
<dbReference type="GO" id="GO:0005643">
    <property type="term" value="C:nuclear pore"/>
    <property type="evidence" value="ECO:0007669"/>
    <property type="project" value="UniProtKB-SubCell"/>
</dbReference>
<keyword evidence="11" id="KW-1185">Reference proteome</keyword>
<dbReference type="AlphaFoldDB" id="A0AAD5YHI0"/>
<dbReference type="Proteomes" id="UP001212997">
    <property type="component" value="Unassembled WGS sequence"/>
</dbReference>
<gene>
    <name evidence="10" type="ORF">NLI96_g2407</name>
</gene>
<keyword evidence="3" id="KW-0509">mRNA transport</keyword>
<dbReference type="EMBL" id="JANAWD010000054">
    <property type="protein sequence ID" value="KAJ3489045.1"/>
    <property type="molecule type" value="Genomic_DNA"/>
</dbReference>
<reference evidence="10" key="1">
    <citation type="submission" date="2022-07" db="EMBL/GenBank/DDBJ databases">
        <title>Genome Sequence of Physisporinus lineatus.</title>
        <authorList>
            <person name="Buettner E."/>
        </authorList>
    </citation>
    <scope>NUCLEOTIDE SEQUENCE</scope>
    <source>
        <strain evidence="10">VT162</strain>
    </source>
</reference>
<dbReference type="CDD" id="cd13170">
    <property type="entry name" value="RanBD_NUP50"/>
    <property type="match status" value="1"/>
</dbReference>
<evidence type="ECO:0000256" key="8">
    <source>
        <dbReference type="SAM" id="MobiDB-lite"/>
    </source>
</evidence>
<feature type="compositionally biased region" description="Low complexity" evidence="8">
    <location>
        <begin position="417"/>
        <end position="428"/>
    </location>
</feature>
<feature type="compositionally biased region" description="Low complexity" evidence="8">
    <location>
        <begin position="269"/>
        <end position="291"/>
    </location>
</feature>
<keyword evidence="6" id="KW-0906">Nuclear pore complex</keyword>
<name>A0AAD5YHI0_9APHY</name>
<dbReference type="GO" id="GO:0015031">
    <property type="term" value="P:protein transport"/>
    <property type="evidence" value="ECO:0007669"/>
    <property type="project" value="UniProtKB-KW"/>
</dbReference>
<keyword evidence="2" id="KW-0813">Transport</keyword>
<dbReference type="GO" id="GO:0051028">
    <property type="term" value="P:mRNA transport"/>
    <property type="evidence" value="ECO:0007669"/>
    <property type="project" value="UniProtKB-KW"/>
</dbReference>
<feature type="compositionally biased region" description="Low complexity" evidence="8">
    <location>
        <begin position="51"/>
        <end position="103"/>
    </location>
</feature>
<feature type="region of interest" description="Disordered" evidence="8">
    <location>
        <begin position="125"/>
        <end position="152"/>
    </location>
</feature>
<dbReference type="InterPro" id="IPR000156">
    <property type="entry name" value="Ran_bind_dom"/>
</dbReference>
<accession>A0AAD5YHI0</accession>
<feature type="compositionally biased region" description="Low complexity" evidence="8">
    <location>
        <begin position="379"/>
        <end position="409"/>
    </location>
</feature>
<dbReference type="InterPro" id="IPR011993">
    <property type="entry name" value="PH-like_dom_sf"/>
</dbReference>
<feature type="region of interest" description="Disordered" evidence="8">
    <location>
        <begin position="1"/>
        <end position="103"/>
    </location>
</feature>
<evidence type="ECO:0000313" key="10">
    <source>
        <dbReference type="EMBL" id="KAJ3489045.1"/>
    </source>
</evidence>
<keyword evidence="5" id="KW-0811">Translocation</keyword>
<dbReference type="PANTHER" id="PTHR38697">
    <property type="entry name" value="NUCLEAR PORE COMPLEX PROTEIN SIMILAR TO S. CEREVISIAE NUP2 (EUROFUNG)"/>
    <property type="match status" value="1"/>
</dbReference>
<dbReference type="PROSITE" id="PS50196">
    <property type="entry name" value="RANBD1"/>
    <property type="match status" value="1"/>
</dbReference>
<evidence type="ECO:0000256" key="4">
    <source>
        <dbReference type="ARBA" id="ARBA00022927"/>
    </source>
</evidence>
<dbReference type="SUPFAM" id="SSF50729">
    <property type="entry name" value="PH domain-like"/>
    <property type="match status" value="1"/>
</dbReference>
<feature type="compositionally biased region" description="Polar residues" evidence="8">
    <location>
        <begin position="242"/>
        <end position="254"/>
    </location>
</feature>
<evidence type="ECO:0000256" key="7">
    <source>
        <dbReference type="ARBA" id="ARBA00023242"/>
    </source>
</evidence>
<dbReference type="Gene3D" id="2.30.29.30">
    <property type="entry name" value="Pleckstrin-homology domain (PH domain)/Phosphotyrosine-binding domain (PTB)"/>
    <property type="match status" value="1"/>
</dbReference>
<proteinExistence type="predicted"/>
<protein>
    <recommendedName>
        <fullName evidence="9">RanBD1 domain-containing protein</fullName>
    </recommendedName>
</protein>
<dbReference type="Pfam" id="PF00638">
    <property type="entry name" value="Ran_BP1"/>
    <property type="match status" value="1"/>
</dbReference>
<evidence type="ECO:0000256" key="6">
    <source>
        <dbReference type="ARBA" id="ARBA00023132"/>
    </source>
</evidence>
<feature type="compositionally biased region" description="Acidic residues" evidence="8">
    <location>
        <begin position="13"/>
        <end position="23"/>
    </location>
</feature>
<evidence type="ECO:0000313" key="11">
    <source>
        <dbReference type="Proteomes" id="UP001212997"/>
    </source>
</evidence>
<evidence type="ECO:0000256" key="3">
    <source>
        <dbReference type="ARBA" id="ARBA00022816"/>
    </source>
</evidence>
<feature type="compositionally biased region" description="Pro residues" evidence="8">
    <location>
        <begin position="133"/>
        <end position="148"/>
    </location>
</feature>
<feature type="compositionally biased region" description="Low complexity" evidence="8">
    <location>
        <begin position="332"/>
        <end position="342"/>
    </location>
</feature>
<feature type="compositionally biased region" description="Low complexity" evidence="8">
    <location>
        <begin position="437"/>
        <end position="457"/>
    </location>
</feature>
<organism evidence="10 11">
    <name type="scientific">Meripilus lineatus</name>
    <dbReference type="NCBI Taxonomy" id="2056292"/>
    <lineage>
        <taxon>Eukaryota</taxon>
        <taxon>Fungi</taxon>
        <taxon>Dikarya</taxon>
        <taxon>Basidiomycota</taxon>
        <taxon>Agaricomycotina</taxon>
        <taxon>Agaricomycetes</taxon>
        <taxon>Polyporales</taxon>
        <taxon>Meripilaceae</taxon>
        <taxon>Meripilus</taxon>
    </lineage>
</organism>
<evidence type="ECO:0000256" key="5">
    <source>
        <dbReference type="ARBA" id="ARBA00023010"/>
    </source>
</evidence>
<feature type="compositionally biased region" description="Low complexity" evidence="8">
    <location>
        <begin position="360"/>
        <end position="372"/>
    </location>
</feature>
<feature type="domain" description="RanBD1" evidence="9">
    <location>
        <begin position="503"/>
        <end position="626"/>
    </location>
</feature>
<feature type="compositionally biased region" description="Basic and acidic residues" evidence="8">
    <location>
        <begin position="1"/>
        <end position="12"/>
    </location>
</feature>
<evidence type="ECO:0000256" key="2">
    <source>
        <dbReference type="ARBA" id="ARBA00022448"/>
    </source>
</evidence>
<comment type="subcellular location">
    <subcellularLocation>
        <location evidence="1">Nucleus</location>
        <location evidence="1">Nuclear pore complex</location>
    </subcellularLocation>
</comment>
<evidence type="ECO:0000259" key="9">
    <source>
        <dbReference type="PROSITE" id="PS50196"/>
    </source>
</evidence>
<dbReference type="PANTHER" id="PTHR38697:SF1">
    <property type="entry name" value="NUCLEAR PORE COMPLEX PROTEIN SIMILAR TO S. CEREVISIAE NUP2 (EUROFUNG)"/>
    <property type="match status" value="1"/>
</dbReference>
<keyword evidence="7" id="KW-0539">Nucleus</keyword>
<comment type="caution">
    <text evidence="10">The sequence shown here is derived from an EMBL/GenBank/DDBJ whole genome shotgun (WGS) entry which is preliminary data.</text>
</comment>
<dbReference type="InterPro" id="IPR015007">
    <property type="entry name" value="NUP2/50/61"/>
</dbReference>
<evidence type="ECO:0000256" key="1">
    <source>
        <dbReference type="ARBA" id="ARBA00004567"/>
    </source>
</evidence>
<dbReference type="SMART" id="SM00160">
    <property type="entry name" value="RanBD"/>
    <property type="match status" value="1"/>
</dbReference>